<comment type="caution">
    <text evidence="1">The sequence shown here is derived from an EMBL/GenBank/DDBJ whole genome shotgun (WGS) entry which is preliminary data.</text>
</comment>
<name>A0A1X1SXZ0_9MYCO</name>
<evidence type="ECO:0000313" key="2">
    <source>
        <dbReference type="Proteomes" id="UP000193564"/>
    </source>
</evidence>
<evidence type="ECO:0000313" key="1">
    <source>
        <dbReference type="EMBL" id="ORV36041.1"/>
    </source>
</evidence>
<dbReference type="AlphaFoldDB" id="A0A1X1SXZ0"/>
<reference evidence="1 2" key="1">
    <citation type="submission" date="2016-01" db="EMBL/GenBank/DDBJ databases">
        <title>The new phylogeny of the genus Mycobacterium.</title>
        <authorList>
            <person name="Tarcisio F."/>
            <person name="Conor M."/>
            <person name="Antonella G."/>
            <person name="Elisabetta G."/>
            <person name="Giulia F.S."/>
            <person name="Sara T."/>
            <person name="Anna F."/>
            <person name="Clotilde B."/>
            <person name="Roberto B."/>
            <person name="Veronica D.S."/>
            <person name="Fabio R."/>
            <person name="Monica P."/>
            <person name="Olivier J."/>
            <person name="Enrico T."/>
            <person name="Nicola S."/>
        </authorList>
    </citation>
    <scope>NUCLEOTIDE SEQUENCE [LARGE SCALE GENOMIC DNA]</scope>
    <source>
        <strain evidence="1 2">DSM 44339</strain>
    </source>
</reference>
<accession>A0A1X1SXZ0</accession>
<dbReference type="EMBL" id="LQOS01000066">
    <property type="protein sequence ID" value="ORV36041.1"/>
    <property type="molecule type" value="Genomic_DNA"/>
</dbReference>
<dbReference type="Proteomes" id="UP000193564">
    <property type="component" value="Unassembled WGS sequence"/>
</dbReference>
<dbReference type="RefSeq" id="WP_085192631.1">
    <property type="nucleotide sequence ID" value="NZ_AP022605.1"/>
</dbReference>
<dbReference type="STRING" id="126673.AWC01_17505"/>
<keyword evidence="2" id="KW-1185">Reference proteome</keyword>
<organism evidence="1 2">
    <name type="scientific">Mycolicibacterium doricum</name>
    <dbReference type="NCBI Taxonomy" id="126673"/>
    <lineage>
        <taxon>Bacteria</taxon>
        <taxon>Bacillati</taxon>
        <taxon>Actinomycetota</taxon>
        <taxon>Actinomycetes</taxon>
        <taxon>Mycobacteriales</taxon>
        <taxon>Mycobacteriaceae</taxon>
        <taxon>Mycolicibacterium</taxon>
    </lineage>
</organism>
<protein>
    <submittedName>
        <fullName evidence="1">Uncharacterized protein</fullName>
    </submittedName>
</protein>
<sequence length="59" mass="6387">MAKTDSGEKIFCGVGVQPLAGKTKVHRPRRRTHDDGDIDDVADIIDDVADIVPTCSFTC</sequence>
<proteinExistence type="predicted"/>
<gene>
    <name evidence="1" type="ORF">AWC01_17505</name>
</gene>